<dbReference type="Pfam" id="PF00106">
    <property type="entry name" value="adh_short"/>
    <property type="match status" value="1"/>
</dbReference>
<dbReference type="InterPro" id="IPR051911">
    <property type="entry name" value="SDR_oxidoreductase"/>
</dbReference>
<dbReference type="EMBL" id="QGML01002472">
    <property type="protein sequence ID" value="TVY87414.1"/>
    <property type="molecule type" value="Genomic_DNA"/>
</dbReference>
<organism evidence="2 3">
    <name type="scientific">Lachnellula willkommii</name>
    <dbReference type="NCBI Taxonomy" id="215461"/>
    <lineage>
        <taxon>Eukaryota</taxon>
        <taxon>Fungi</taxon>
        <taxon>Dikarya</taxon>
        <taxon>Ascomycota</taxon>
        <taxon>Pezizomycotina</taxon>
        <taxon>Leotiomycetes</taxon>
        <taxon>Helotiales</taxon>
        <taxon>Lachnaceae</taxon>
        <taxon>Lachnellula</taxon>
    </lineage>
</organism>
<accession>A0A559M3B5</accession>
<evidence type="ECO:0000313" key="2">
    <source>
        <dbReference type="EMBL" id="TVY87414.1"/>
    </source>
</evidence>
<dbReference type="InterPro" id="IPR002347">
    <property type="entry name" value="SDR_fam"/>
</dbReference>
<comment type="caution">
    <text evidence="2">The sequence shown here is derived from an EMBL/GenBank/DDBJ whole genome shotgun (WGS) entry which is preliminary data.</text>
</comment>
<dbReference type="Proteomes" id="UP000315522">
    <property type="component" value="Unassembled WGS sequence"/>
</dbReference>
<reference evidence="2 3" key="1">
    <citation type="submission" date="2018-05" db="EMBL/GenBank/DDBJ databases">
        <title>Genome sequencing and assembly of the regulated plant pathogen Lachnellula willkommii and related sister species for the development of diagnostic species identification markers.</title>
        <authorList>
            <person name="Giroux E."/>
            <person name="Bilodeau G."/>
        </authorList>
    </citation>
    <scope>NUCLEOTIDE SEQUENCE [LARGE SCALE GENOMIC DNA]</scope>
    <source>
        <strain evidence="2 3">CBS 172.35</strain>
    </source>
</reference>
<dbReference type="SUPFAM" id="SSF51735">
    <property type="entry name" value="NAD(P)-binding Rossmann-fold domains"/>
    <property type="match status" value="1"/>
</dbReference>
<keyword evidence="3" id="KW-1185">Reference proteome</keyword>
<dbReference type="Gene3D" id="3.40.50.720">
    <property type="entry name" value="NAD(P)-binding Rossmann-like Domain"/>
    <property type="match status" value="1"/>
</dbReference>
<dbReference type="AlphaFoldDB" id="A0A559M3B5"/>
<evidence type="ECO:0000313" key="3">
    <source>
        <dbReference type="Proteomes" id="UP000315522"/>
    </source>
</evidence>
<protein>
    <submittedName>
        <fullName evidence="2">Putative oxidoreductase</fullName>
    </submittedName>
</protein>
<comment type="similarity">
    <text evidence="1">Belongs to the short-chain dehydrogenases/reductases (SDR) family.</text>
</comment>
<dbReference type="PANTHER" id="PTHR43976">
    <property type="entry name" value="SHORT CHAIN DEHYDROGENASE"/>
    <property type="match status" value="1"/>
</dbReference>
<gene>
    <name evidence="2" type="primary">yusZ_0</name>
    <name evidence="2" type="ORF">LAWI1_G006219</name>
</gene>
<dbReference type="PANTHER" id="PTHR43976:SF6">
    <property type="entry name" value="OXIDOREDUCTASE, PUTATIVE (AFU_ORTHOLOGUE AFUA_1G13950)-RELATED"/>
    <property type="match status" value="1"/>
</dbReference>
<dbReference type="InterPro" id="IPR036291">
    <property type="entry name" value="NAD(P)-bd_dom_sf"/>
</dbReference>
<dbReference type="PRINTS" id="PR00080">
    <property type="entry name" value="SDRFAMILY"/>
</dbReference>
<sequence>MATTFTTPKKHLTFLITGCSSGFGLSLAGLAQAGGHTVIATSRNPSKTPELVKEVESKGGKWIQLDVDSPDSSKVIEELEKSGQEIDVLVNNAGFSIFATVETSTEEEIRSQMETMYFGPLRLIKAVLPYMRQRRFGIIVNMSSGASLSGAPTMGPYAGAKAGLDGISPFPKPIALCSTNRFVRRNDQSTFNTSLGLNAKFGKTPLPEDYQGTMAENMITWLKSGKVPINGDKDKAMKAVYDVVVGHGIGSGNEAEPLLLLGSDMVPRAKLVQDTLAHSLEVFGRFTNDVTIDK</sequence>
<dbReference type="PRINTS" id="PR00081">
    <property type="entry name" value="GDHRDH"/>
</dbReference>
<proteinExistence type="inferred from homology"/>
<evidence type="ECO:0000256" key="1">
    <source>
        <dbReference type="RuleBase" id="RU000363"/>
    </source>
</evidence>
<name>A0A559M3B5_9HELO</name>